<dbReference type="PANTHER" id="PTHR21624">
    <property type="entry name" value="STEROL DESATURASE-RELATED PROTEIN"/>
    <property type="match status" value="1"/>
</dbReference>
<dbReference type="PANTHER" id="PTHR21624:SF1">
    <property type="entry name" value="ALKYLGLYCEROL MONOOXYGENASE"/>
    <property type="match status" value="1"/>
</dbReference>
<dbReference type="InterPro" id="IPR006694">
    <property type="entry name" value="Fatty_acid_hydroxylase"/>
</dbReference>
<keyword evidence="2 7" id="KW-0812">Transmembrane</keyword>
<evidence type="ECO:0000256" key="7">
    <source>
        <dbReference type="SAM" id="Phobius"/>
    </source>
</evidence>
<evidence type="ECO:0000256" key="6">
    <source>
        <dbReference type="ARBA" id="ARBA00023136"/>
    </source>
</evidence>
<evidence type="ECO:0000256" key="4">
    <source>
        <dbReference type="ARBA" id="ARBA00023002"/>
    </source>
</evidence>
<feature type="transmembrane region" description="Helical" evidence="7">
    <location>
        <begin position="43"/>
        <end position="71"/>
    </location>
</feature>
<evidence type="ECO:0000256" key="1">
    <source>
        <dbReference type="ARBA" id="ARBA00004127"/>
    </source>
</evidence>
<dbReference type="AlphaFoldDB" id="A0A928VUW5"/>
<keyword evidence="6 7" id="KW-0472">Membrane</keyword>
<keyword evidence="10" id="KW-1185">Reference proteome</keyword>
<dbReference type="EMBL" id="JADEXQ010000118">
    <property type="protein sequence ID" value="MBE9032669.1"/>
    <property type="molecule type" value="Genomic_DNA"/>
</dbReference>
<gene>
    <name evidence="9" type="ORF">IQ266_23310</name>
</gene>
<sequence>MAERLIRTIVLYLVLTGVFRVLEKYCASIPEQKRWRRDSWLDTIYWFVTPMISQIASILCIGLVVLPIYLILGRSIDWQSVTTGYGPIAQVPLWIQGIIAVVIGDFIGYWTHRLHHTRHLWDVHAVHHSSATMDWLSAVRVHPINDVISRVFQATPVLLLGFSPLAVEMYVPFLSAYVALIHANVRWNYGPIGYLFASPAFHRWHHTVEKEGEGKNFAGIFAIFDWVFGTFYLPKQQPHSFGLIDQPMTESFIGQMIYPVRNWLPRKKKRGMG</sequence>
<dbReference type="GO" id="GO:0008610">
    <property type="term" value="P:lipid biosynthetic process"/>
    <property type="evidence" value="ECO:0007669"/>
    <property type="project" value="InterPro"/>
</dbReference>
<comment type="subcellular location">
    <subcellularLocation>
        <location evidence="1">Endomembrane system</location>
        <topology evidence="1">Multi-pass membrane protein</topology>
    </subcellularLocation>
</comment>
<evidence type="ECO:0000256" key="2">
    <source>
        <dbReference type="ARBA" id="ARBA00022692"/>
    </source>
</evidence>
<dbReference type="GO" id="GO:0016020">
    <property type="term" value="C:membrane"/>
    <property type="evidence" value="ECO:0007669"/>
    <property type="project" value="GOC"/>
</dbReference>
<keyword evidence="5" id="KW-0443">Lipid metabolism</keyword>
<feature type="transmembrane region" description="Helical" evidence="7">
    <location>
        <begin position="91"/>
        <end position="110"/>
    </location>
</feature>
<dbReference type="GO" id="GO:0012505">
    <property type="term" value="C:endomembrane system"/>
    <property type="evidence" value="ECO:0007669"/>
    <property type="project" value="UniProtKB-SubCell"/>
</dbReference>
<proteinExistence type="predicted"/>
<evidence type="ECO:0000259" key="8">
    <source>
        <dbReference type="Pfam" id="PF04116"/>
    </source>
</evidence>
<dbReference type="GO" id="GO:0006643">
    <property type="term" value="P:membrane lipid metabolic process"/>
    <property type="evidence" value="ECO:0007669"/>
    <property type="project" value="TreeGrafter"/>
</dbReference>
<comment type="caution">
    <text evidence="9">The sequence shown here is derived from an EMBL/GenBank/DDBJ whole genome shotgun (WGS) entry which is preliminary data.</text>
</comment>
<evidence type="ECO:0000256" key="5">
    <source>
        <dbReference type="ARBA" id="ARBA00023098"/>
    </source>
</evidence>
<dbReference type="InterPro" id="IPR051689">
    <property type="entry name" value="Sterol_desaturase/TMEM195"/>
</dbReference>
<evidence type="ECO:0000313" key="9">
    <source>
        <dbReference type="EMBL" id="MBE9032669.1"/>
    </source>
</evidence>
<evidence type="ECO:0000256" key="3">
    <source>
        <dbReference type="ARBA" id="ARBA00022989"/>
    </source>
</evidence>
<evidence type="ECO:0000313" key="10">
    <source>
        <dbReference type="Proteomes" id="UP000625316"/>
    </source>
</evidence>
<name>A0A928VUW5_9CYAN</name>
<feature type="domain" description="Fatty acid hydroxylase" evidence="8">
    <location>
        <begin position="98"/>
        <end position="230"/>
    </location>
</feature>
<keyword evidence="3 7" id="KW-1133">Transmembrane helix</keyword>
<accession>A0A928VUW5</accession>
<dbReference type="GO" id="GO:0005506">
    <property type="term" value="F:iron ion binding"/>
    <property type="evidence" value="ECO:0007669"/>
    <property type="project" value="InterPro"/>
</dbReference>
<feature type="transmembrane region" description="Helical" evidence="7">
    <location>
        <begin position="6"/>
        <end position="22"/>
    </location>
</feature>
<dbReference type="RefSeq" id="WP_264327487.1">
    <property type="nucleotide sequence ID" value="NZ_JADEXQ010000118.1"/>
</dbReference>
<protein>
    <submittedName>
        <fullName evidence="9">Sterol desaturase family protein</fullName>
    </submittedName>
</protein>
<dbReference type="GO" id="GO:0050479">
    <property type="term" value="F:glyceryl-ether monooxygenase activity"/>
    <property type="evidence" value="ECO:0007669"/>
    <property type="project" value="TreeGrafter"/>
</dbReference>
<keyword evidence="4" id="KW-0560">Oxidoreductase</keyword>
<reference evidence="9" key="1">
    <citation type="submission" date="2020-10" db="EMBL/GenBank/DDBJ databases">
        <authorList>
            <person name="Castelo-Branco R."/>
            <person name="Eusebio N."/>
            <person name="Adriana R."/>
            <person name="Vieira A."/>
            <person name="Brugerolle De Fraissinette N."/>
            <person name="Rezende De Castro R."/>
            <person name="Schneider M.P."/>
            <person name="Vasconcelos V."/>
            <person name="Leao P.N."/>
        </authorList>
    </citation>
    <scope>NUCLEOTIDE SEQUENCE</scope>
    <source>
        <strain evidence="9">LEGE 11480</strain>
    </source>
</reference>
<organism evidence="9 10">
    <name type="scientific">Romeriopsis navalis LEGE 11480</name>
    <dbReference type="NCBI Taxonomy" id="2777977"/>
    <lineage>
        <taxon>Bacteria</taxon>
        <taxon>Bacillati</taxon>
        <taxon>Cyanobacteriota</taxon>
        <taxon>Cyanophyceae</taxon>
        <taxon>Leptolyngbyales</taxon>
        <taxon>Leptolyngbyaceae</taxon>
        <taxon>Romeriopsis</taxon>
        <taxon>Romeriopsis navalis</taxon>
    </lineage>
</organism>
<dbReference type="Pfam" id="PF04116">
    <property type="entry name" value="FA_hydroxylase"/>
    <property type="match status" value="1"/>
</dbReference>
<dbReference type="Proteomes" id="UP000625316">
    <property type="component" value="Unassembled WGS sequence"/>
</dbReference>